<feature type="compositionally biased region" description="Polar residues" evidence="5">
    <location>
        <begin position="191"/>
        <end position="201"/>
    </location>
</feature>
<dbReference type="SUPFAM" id="SSF47576">
    <property type="entry name" value="Calponin-homology domain, CH-domain"/>
    <property type="match status" value="1"/>
</dbReference>
<dbReference type="PROSITE" id="PS50023">
    <property type="entry name" value="LIM_DOMAIN_2"/>
    <property type="match status" value="1"/>
</dbReference>
<dbReference type="FunFam" id="2.10.110.10:FF:000041">
    <property type="entry name" value="LIM and calponin homology domains 1"/>
    <property type="match status" value="1"/>
</dbReference>
<dbReference type="GO" id="GO:0046872">
    <property type="term" value="F:metal ion binding"/>
    <property type="evidence" value="ECO:0007669"/>
    <property type="project" value="UniProtKB-KW"/>
</dbReference>
<dbReference type="SMART" id="SM00033">
    <property type="entry name" value="CH"/>
    <property type="match status" value="1"/>
</dbReference>
<dbReference type="Proteomes" id="UP000261560">
    <property type="component" value="Unplaced"/>
</dbReference>
<dbReference type="PROSITE" id="PS50021">
    <property type="entry name" value="CH"/>
    <property type="match status" value="1"/>
</dbReference>
<name>A0A3B3B9A4_ORYME</name>
<reference evidence="8" key="2">
    <citation type="submission" date="2025-09" db="UniProtKB">
        <authorList>
            <consortium name="Ensembl"/>
        </authorList>
    </citation>
    <scope>IDENTIFICATION</scope>
</reference>
<dbReference type="Gene3D" id="1.10.418.10">
    <property type="entry name" value="Calponin-like domain"/>
    <property type="match status" value="1"/>
</dbReference>
<evidence type="ECO:0000256" key="4">
    <source>
        <dbReference type="PROSITE-ProRule" id="PRU00125"/>
    </source>
</evidence>
<keyword evidence="2 4" id="KW-0862">Zinc</keyword>
<dbReference type="AlphaFoldDB" id="A0A3B3B9A4"/>
<dbReference type="InterPro" id="IPR001715">
    <property type="entry name" value="CH_dom"/>
</dbReference>
<feature type="region of interest" description="Disordered" evidence="5">
    <location>
        <begin position="276"/>
        <end position="297"/>
    </location>
</feature>
<dbReference type="Pfam" id="PF00412">
    <property type="entry name" value="LIM"/>
    <property type="match status" value="1"/>
</dbReference>
<feature type="domain" description="LIM zinc-binding" evidence="7">
    <location>
        <begin position="897"/>
        <end position="963"/>
    </location>
</feature>
<dbReference type="CDD" id="cd08368">
    <property type="entry name" value="LIM"/>
    <property type="match status" value="1"/>
</dbReference>
<dbReference type="GO" id="GO:0010604">
    <property type="term" value="P:positive regulation of macromolecule metabolic process"/>
    <property type="evidence" value="ECO:0007669"/>
    <property type="project" value="UniProtKB-ARBA"/>
</dbReference>
<feature type="region of interest" description="Disordered" evidence="5">
    <location>
        <begin position="450"/>
        <end position="482"/>
    </location>
</feature>
<dbReference type="PANTHER" id="PTHR15551:SF5">
    <property type="entry name" value="LIM AND CALPONIN HOMOLOGY DOMAINS-CONTAINING PROTEIN 1 ISOFORM X1"/>
    <property type="match status" value="1"/>
</dbReference>
<dbReference type="GO" id="GO:0051893">
    <property type="term" value="P:regulation of focal adhesion assembly"/>
    <property type="evidence" value="ECO:0007669"/>
    <property type="project" value="TreeGrafter"/>
</dbReference>
<dbReference type="Pfam" id="PF15949">
    <property type="entry name" value="DUF4757"/>
    <property type="match status" value="1"/>
</dbReference>
<sequence length="969" mass="107358">MLSCCRVAIAFAGSCAAATGRSFGEKNFQGNLDNGILLCELLSSIKPGLVKKINRLPTPIAGLDNLTAFLRGCEELGLKGSQLFDPGDLQDTSTRPTAKGSDCSRRLKNVLITIYWLGRAANSCTSYSGPTLDLKEFEALLSQMRKEAEDTESPLCSTRDSGYIDCWDSERSDSLSPPRHGREDSFDSLDSFGSRSQQTPSPDVLVVRGSSDGRGSDSESDGLPNRKIPDIHKDDMLARRTSVTELRTAMPFNQYLPNKSNQSGYIPLLLRKKKSNKEADGGGSWSTATSPVGGNRPCRSMSMVDMHGEENRLQPHSQVRHEGMFNQYNQMKEDESHWQDDLARWKSRRRSISQDLIKKEEERKLMEQLLTGHADLSQRRRSIKTYREIVQDKERREEDLRQAYKQAKTPEEASAILQRYAQRFSISETILERLQLPKLLDRSVSADPSFPISLSASPTTPDPFDEGPDGPMKYLRQQSAPTPKFTSTLEARIGEIPKEPSSQQRLPVRSRSSEPPSTRALSPKAVPLLSPKPYIQPRSAAAETWDSKAGSVNGDDGSDTPHMKPQSEGRETPNFQASSPLFGNNPSTYTDEGESPSSTTASLTHSRSDAAPQEHARERSTPPSRPTSLPEKLQKPEEGFQTVGHTEAPLNTSRLAPSAEAKQEEEEAEISSESLCRLIQSETHMQKNRLKSTADPSQTEKELGSEVSALFGPQPSRETPGEDAGKDQRRNEKYQREQEKLKEEWEKAQREVMEEEKKYREEERRILEETVMPLTPRSPAGPSPSQGEQMSSSGPRDTIFQSAAERRHIQEVLEGQARTVAWKRREENGMSSISTAEDSSRAGRSLVSRSSGQAESSVQSPFPARSATPVRTPQEPQADSSRPGRPAGERRSVSGKKLCSSCSQPLGKGAAMIIETLSLYFHIHCFKCGVCKGQLGDTTTGTDVRIRNGLLNCHQCYIRSRSAGQPTTL</sequence>
<dbReference type="InterPro" id="IPR031865">
    <property type="entry name" value="DUF4757"/>
</dbReference>
<evidence type="ECO:0000256" key="2">
    <source>
        <dbReference type="ARBA" id="ARBA00022833"/>
    </source>
</evidence>
<evidence type="ECO:0000259" key="7">
    <source>
        <dbReference type="PROSITE" id="PS50023"/>
    </source>
</evidence>
<dbReference type="InterPro" id="IPR036872">
    <property type="entry name" value="CH_dom_sf"/>
</dbReference>
<evidence type="ECO:0000313" key="9">
    <source>
        <dbReference type="Proteomes" id="UP000261560"/>
    </source>
</evidence>
<keyword evidence="9" id="KW-1185">Reference proteome</keyword>
<reference evidence="8" key="1">
    <citation type="submission" date="2025-08" db="UniProtKB">
        <authorList>
            <consortium name="Ensembl"/>
        </authorList>
    </citation>
    <scope>IDENTIFICATION</scope>
</reference>
<dbReference type="FunFam" id="1.10.418.10:FF:000038">
    <property type="entry name" value="LIM and calponin homology domains-containing protein 1"/>
    <property type="match status" value="1"/>
</dbReference>
<feature type="region of interest" description="Disordered" evidence="5">
    <location>
        <begin position="169"/>
        <end position="236"/>
    </location>
</feature>
<feature type="compositionally biased region" description="Polar residues" evidence="5">
    <location>
        <begin position="847"/>
        <end position="860"/>
    </location>
</feature>
<proteinExistence type="predicted"/>
<feature type="compositionally biased region" description="Polar residues" evidence="5">
    <location>
        <begin position="573"/>
        <end position="605"/>
    </location>
</feature>
<accession>A0A3B3B9A4</accession>
<dbReference type="InterPro" id="IPR001781">
    <property type="entry name" value="Znf_LIM"/>
</dbReference>
<evidence type="ECO:0000256" key="5">
    <source>
        <dbReference type="SAM" id="MobiDB-lite"/>
    </source>
</evidence>
<dbReference type="PANTHER" id="PTHR15551">
    <property type="entry name" value="LIM DOMAIN ONLY 7"/>
    <property type="match status" value="1"/>
</dbReference>
<protein>
    <submittedName>
        <fullName evidence="8">LIM and calponin homology domains 1</fullName>
    </submittedName>
</protein>
<organism evidence="8 9">
    <name type="scientific">Oryzias melastigma</name>
    <name type="common">Marine medaka</name>
    <dbReference type="NCBI Taxonomy" id="30732"/>
    <lineage>
        <taxon>Eukaryota</taxon>
        <taxon>Metazoa</taxon>
        <taxon>Chordata</taxon>
        <taxon>Craniata</taxon>
        <taxon>Vertebrata</taxon>
        <taxon>Euteleostomi</taxon>
        <taxon>Actinopterygii</taxon>
        <taxon>Neopterygii</taxon>
        <taxon>Teleostei</taxon>
        <taxon>Neoteleostei</taxon>
        <taxon>Acanthomorphata</taxon>
        <taxon>Ovalentaria</taxon>
        <taxon>Atherinomorphae</taxon>
        <taxon>Beloniformes</taxon>
        <taxon>Adrianichthyidae</taxon>
        <taxon>Oryziinae</taxon>
        <taxon>Oryzias</taxon>
    </lineage>
</organism>
<dbReference type="GO" id="GO:0080090">
    <property type="term" value="P:regulation of primary metabolic process"/>
    <property type="evidence" value="ECO:0007669"/>
    <property type="project" value="UniProtKB-ARBA"/>
</dbReference>
<evidence type="ECO:0000259" key="6">
    <source>
        <dbReference type="PROSITE" id="PS50021"/>
    </source>
</evidence>
<dbReference type="GO" id="GO:0051496">
    <property type="term" value="P:positive regulation of stress fiber assembly"/>
    <property type="evidence" value="ECO:0007669"/>
    <property type="project" value="TreeGrafter"/>
</dbReference>
<dbReference type="PROSITE" id="PS00478">
    <property type="entry name" value="LIM_DOMAIN_1"/>
    <property type="match status" value="1"/>
</dbReference>
<dbReference type="Gene3D" id="2.10.110.10">
    <property type="entry name" value="Cysteine Rich Protein"/>
    <property type="match status" value="1"/>
</dbReference>
<evidence type="ECO:0000313" key="8">
    <source>
        <dbReference type="Ensembl" id="ENSOMEP00000002156.1"/>
    </source>
</evidence>
<keyword evidence="3 4" id="KW-0440">LIM domain</keyword>
<keyword evidence="1 4" id="KW-0479">Metal-binding</keyword>
<dbReference type="GO" id="GO:0032034">
    <property type="term" value="F:myosin II head/neck binding"/>
    <property type="evidence" value="ECO:0007669"/>
    <property type="project" value="TreeGrafter"/>
</dbReference>
<dbReference type="GeneTree" id="ENSGT00950000183159"/>
<dbReference type="GO" id="GO:0001725">
    <property type="term" value="C:stress fiber"/>
    <property type="evidence" value="ECO:0007669"/>
    <property type="project" value="TreeGrafter"/>
</dbReference>
<dbReference type="Ensembl" id="ENSOMET00000012961.1">
    <property type="protein sequence ID" value="ENSOMEP00000002156.1"/>
    <property type="gene ID" value="ENSOMEG00000003079.1"/>
</dbReference>
<dbReference type="SMART" id="SM00132">
    <property type="entry name" value="LIM"/>
    <property type="match status" value="1"/>
</dbReference>
<feature type="compositionally biased region" description="Polar residues" evidence="5">
    <location>
        <begin position="783"/>
        <end position="801"/>
    </location>
</feature>
<evidence type="ECO:0000256" key="3">
    <source>
        <dbReference type="ARBA" id="ARBA00023038"/>
    </source>
</evidence>
<evidence type="ECO:0000256" key="1">
    <source>
        <dbReference type="ARBA" id="ARBA00022723"/>
    </source>
</evidence>
<feature type="compositionally biased region" description="Basic and acidic residues" evidence="5">
    <location>
        <begin position="559"/>
        <end position="571"/>
    </location>
</feature>
<feature type="compositionally biased region" description="Basic and acidic residues" evidence="5">
    <location>
        <begin position="606"/>
        <end position="620"/>
    </location>
</feature>
<feature type="compositionally biased region" description="Basic and acidic residues" evidence="5">
    <location>
        <begin position="719"/>
        <end position="768"/>
    </location>
</feature>
<feature type="domain" description="Calponin-homology (CH)" evidence="6">
    <location>
        <begin position="2"/>
        <end position="122"/>
    </location>
</feature>
<feature type="region of interest" description="Disordered" evidence="5">
    <location>
        <begin position="494"/>
        <end position="902"/>
    </location>
</feature>
<feature type="compositionally biased region" description="Basic and acidic residues" evidence="5">
    <location>
        <begin position="227"/>
        <end position="236"/>
    </location>
</feature>
<feature type="compositionally biased region" description="Polar residues" evidence="5">
    <location>
        <begin position="869"/>
        <end position="880"/>
    </location>
</feature>
<dbReference type="Pfam" id="PF00307">
    <property type="entry name" value="CH"/>
    <property type="match status" value="1"/>
</dbReference>